<feature type="region of interest" description="Disordered" evidence="2">
    <location>
        <begin position="131"/>
        <end position="167"/>
    </location>
</feature>
<dbReference type="GO" id="GO:0000387">
    <property type="term" value="P:spliceosomal snRNP assembly"/>
    <property type="evidence" value="ECO:0007669"/>
    <property type="project" value="InterPro"/>
</dbReference>
<feature type="compositionally biased region" description="Low complexity" evidence="2">
    <location>
        <begin position="145"/>
        <end position="158"/>
    </location>
</feature>
<feature type="region of interest" description="Disordered" evidence="2">
    <location>
        <begin position="195"/>
        <end position="221"/>
    </location>
</feature>
<sequence length="376" mass="42537">MLGRQVLPVANLPDTFDGVPMDGMQYLFTVRRDARLLPHTTRVVNPYEIPDPPLPEASAMQGVGAVGEDRRSDVLPSEEWRETFLRRFKNFRKNSVQPTIHVHIPNSSAKLMPDRKERELWWAFLAGRPESEWNPPKKTKQPKPSRWQQRTQKKQQTSMGGPQEDISLPYDVSELYGTDVAPDTGTSLPHMFPSPPAGQSNQSGIEAGGAYPPLQREAIDPPTNVAPLIENSVELPLASSAREPTPALLQHIDHRYALHLLMYFGHWINVRTEEGRLPYTDITDAHGRWMFSLLSRVDDWISGDETSMLRTLGRGCMELIVERRKYPVAKELPPKLPMIDETSCWMVITAIIGIWGQTDLWMDAEGLLSKVEPPPI</sequence>
<reference evidence="3 4" key="1">
    <citation type="journal article" date="2015" name="Sci. Rep.">
        <title>Chromosome-level genome map provides insights into diverse defense mechanisms in the medicinal fungus Ganoderma sinense.</title>
        <authorList>
            <person name="Zhu Y."/>
            <person name="Xu J."/>
            <person name="Sun C."/>
            <person name="Zhou S."/>
            <person name="Xu H."/>
            <person name="Nelson D.R."/>
            <person name="Qian J."/>
            <person name="Song J."/>
            <person name="Luo H."/>
            <person name="Xiang L."/>
            <person name="Li Y."/>
            <person name="Xu Z."/>
            <person name="Ji A."/>
            <person name="Wang L."/>
            <person name="Lu S."/>
            <person name="Hayward A."/>
            <person name="Sun W."/>
            <person name="Li X."/>
            <person name="Schwartz D.C."/>
            <person name="Wang Y."/>
            <person name="Chen S."/>
        </authorList>
    </citation>
    <scope>NUCLEOTIDE SEQUENCE [LARGE SCALE GENOMIC DNA]</scope>
    <source>
        <strain evidence="3 4">ZZ0214-1</strain>
    </source>
</reference>
<dbReference type="PANTHER" id="PTHR12794:SF0">
    <property type="entry name" value="GEM-ASSOCIATED PROTEIN 2"/>
    <property type="match status" value="1"/>
</dbReference>
<accession>A0A2G8STM9</accession>
<dbReference type="Gene3D" id="1.20.58.1070">
    <property type="match status" value="1"/>
</dbReference>
<dbReference type="Proteomes" id="UP000230002">
    <property type="component" value="Unassembled WGS sequence"/>
</dbReference>
<dbReference type="AlphaFoldDB" id="A0A2G8STM9"/>
<dbReference type="GO" id="GO:0005634">
    <property type="term" value="C:nucleus"/>
    <property type="evidence" value="ECO:0007669"/>
    <property type="project" value="TreeGrafter"/>
</dbReference>
<evidence type="ECO:0000256" key="2">
    <source>
        <dbReference type="SAM" id="MobiDB-lite"/>
    </source>
</evidence>
<keyword evidence="4" id="KW-1185">Reference proteome</keyword>
<dbReference type="InterPro" id="IPR035426">
    <property type="entry name" value="Gemin2/Brr1"/>
</dbReference>
<dbReference type="GO" id="GO:0032797">
    <property type="term" value="C:SMN complex"/>
    <property type="evidence" value="ECO:0007669"/>
    <property type="project" value="TreeGrafter"/>
</dbReference>
<gene>
    <name evidence="3" type="ORF">GSI_00618</name>
</gene>
<evidence type="ECO:0000313" key="3">
    <source>
        <dbReference type="EMBL" id="PIL36928.1"/>
    </source>
</evidence>
<dbReference type="PANTHER" id="PTHR12794">
    <property type="entry name" value="GEMIN2"/>
    <property type="match status" value="1"/>
</dbReference>
<dbReference type="EMBL" id="AYKW01000001">
    <property type="protein sequence ID" value="PIL36928.1"/>
    <property type="molecule type" value="Genomic_DNA"/>
</dbReference>
<evidence type="ECO:0000256" key="1">
    <source>
        <dbReference type="ARBA" id="ARBA00025758"/>
    </source>
</evidence>
<organism evidence="3 4">
    <name type="scientific">Ganoderma sinense ZZ0214-1</name>
    <dbReference type="NCBI Taxonomy" id="1077348"/>
    <lineage>
        <taxon>Eukaryota</taxon>
        <taxon>Fungi</taxon>
        <taxon>Dikarya</taxon>
        <taxon>Basidiomycota</taxon>
        <taxon>Agaricomycotina</taxon>
        <taxon>Agaricomycetes</taxon>
        <taxon>Polyporales</taxon>
        <taxon>Polyporaceae</taxon>
        <taxon>Ganoderma</taxon>
    </lineage>
</organism>
<name>A0A2G8STM9_9APHY</name>
<comment type="caution">
    <text evidence="3">The sequence shown here is derived from an EMBL/GenBank/DDBJ whole genome shotgun (WGS) entry which is preliminary data.</text>
</comment>
<evidence type="ECO:0000313" key="4">
    <source>
        <dbReference type="Proteomes" id="UP000230002"/>
    </source>
</evidence>
<proteinExistence type="inferred from homology"/>
<comment type="similarity">
    <text evidence="1">Belongs to the gemin-2 family.</text>
</comment>
<dbReference type="Pfam" id="PF04938">
    <property type="entry name" value="SIP1"/>
    <property type="match status" value="1"/>
</dbReference>
<dbReference type="OrthoDB" id="428895at2759"/>
<protein>
    <submittedName>
        <fullName evidence="3">Uncharacterized protein</fullName>
    </submittedName>
</protein>